<dbReference type="InterPro" id="IPR036291">
    <property type="entry name" value="NAD(P)-bd_dom_sf"/>
</dbReference>
<dbReference type="OrthoDB" id="198783at2"/>
<dbReference type="SUPFAM" id="SSF51735">
    <property type="entry name" value="NAD(P)-binding Rossmann-fold domains"/>
    <property type="match status" value="1"/>
</dbReference>
<dbReference type="Pfam" id="PF13561">
    <property type="entry name" value="adh_short_C2"/>
    <property type="match status" value="1"/>
</dbReference>
<dbReference type="GO" id="GO:0030497">
    <property type="term" value="P:fatty acid elongation"/>
    <property type="evidence" value="ECO:0007669"/>
    <property type="project" value="TreeGrafter"/>
</dbReference>
<proteinExistence type="inferred from homology"/>
<protein>
    <submittedName>
        <fullName evidence="3">3-oxoacyl-[acyl-carrier-protein] reductase FabG</fullName>
        <ecNumber evidence="3">1.1.1.100</ecNumber>
    </submittedName>
</protein>
<dbReference type="GO" id="GO:0004316">
    <property type="term" value="F:3-oxoacyl-[acyl-carrier-protein] reductase (NADPH) activity"/>
    <property type="evidence" value="ECO:0007669"/>
    <property type="project" value="UniProtKB-EC"/>
</dbReference>
<dbReference type="Proteomes" id="UP000054935">
    <property type="component" value="Unassembled WGS sequence"/>
</dbReference>
<organism evidence="3 4">
    <name type="scientific">Tropicibacter naphthalenivorans</name>
    <dbReference type="NCBI Taxonomy" id="441103"/>
    <lineage>
        <taxon>Bacteria</taxon>
        <taxon>Pseudomonadati</taxon>
        <taxon>Pseudomonadota</taxon>
        <taxon>Alphaproteobacteria</taxon>
        <taxon>Rhodobacterales</taxon>
        <taxon>Roseobacteraceae</taxon>
        <taxon>Tropicibacter</taxon>
    </lineage>
</organism>
<dbReference type="RefSeq" id="WP_058248560.1">
    <property type="nucleotide sequence ID" value="NZ_CYSE01000006.1"/>
</dbReference>
<evidence type="ECO:0000256" key="1">
    <source>
        <dbReference type="ARBA" id="ARBA00006484"/>
    </source>
</evidence>
<evidence type="ECO:0000313" key="3">
    <source>
        <dbReference type="EMBL" id="CUH80692.1"/>
    </source>
</evidence>
<dbReference type="InterPro" id="IPR057326">
    <property type="entry name" value="KR_dom"/>
</dbReference>
<dbReference type="PRINTS" id="PR00080">
    <property type="entry name" value="SDRFAMILY"/>
</dbReference>
<dbReference type="Gene3D" id="3.40.50.720">
    <property type="entry name" value="NAD(P)-binding Rossmann-like Domain"/>
    <property type="match status" value="1"/>
</dbReference>
<dbReference type="InterPro" id="IPR002347">
    <property type="entry name" value="SDR_fam"/>
</dbReference>
<dbReference type="PROSITE" id="PS00061">
    <property type="entry name" value="ADH_SHORT"/>
    <property type="match status" value="1"/>
</dbReference>
<dbReference type="EC" id="1.1.1.100" evidence="3"/>
<keyword evidence="3" id="KW-0560">Oxidoreductase</keyword>
<comment type="similarity">
    <text evidence="1">Belongs to the short-chain dehydrogenases/reductases (SDR) family.</text>
</comment>
<dbReference type="STRING" id="441103.TRN7648_03096"/>
<dbReference type="PANTHER" id="PTHR42760:SF123">
    <property type="entry name" value="OXIDOREDUCTASE"/>
    <property type="match status" value="1"/>
</dbReference>
<gene>
    <name evidence="3" type="primary">fabG_9</name>
    <name evidence="3" type="ORF">TRN7648_03096</name>
</gene>
<dbReference type="EMBL" id="CYSE01000006">
    <property type="protein sequence ID" value="CUH80692.1"/>
    <property type="molecule type" value="Genomic_DNA"/>
</dbReference>
<keyword evidence="4" id="KW-1185">Reference proteome</keyword>
<dbReference type="CDD" id="cd05233">
    <property type="entry name" value="SDR_c"/>
    <property type="match status" value="1"/>
</dbReference>
<accession>A0A0P1GXS4</accession>
<name>A0A0P1GXS4_9RHOB</name>
<reference evidence="3 4" key="1">
    <citation type="submission" date="2015-09" db="EMBL/GenBank/DDBJ databases">
        <authorList>
            <consortium name="Swine Surveillance"/>
        </authorList>
    </citation>
    <scope>NUCLEOTIDE SEQUENCE [LARGE SCALE GENOMIC DNA]</scope>
    <source>
        <strain evidence="3 4">CECT 7648</strain>
    </source>
</reference>
<dbReference type="FunFam" id="3.40.50.720:FF:000084">
    <property type="entry name" value="Short-chain dehydrogenase reductase"/>
    <property type="match status" value="1"/>
</dbReference>
<dbReference type="PRINTS" id="PR00081">
    <property type="entry name" value="GDHRDH"/>
</dbReference>
<dbReference type="InterPro" id="IPR020904">
    <property type="entry name" value="Sc_DH/Rdtase_CS"/>
</dbReference>
<evidence type="ECO:0000259" key="2">
    <source>
        <dbReference type="SMART" id="SM00822"/>
    </source>
</evidence>
<feature type="domain" description="Ketoreductase" evidence="2">
    <location>
        <begin position="7"/>
        <end position="184"/>
    </location>
</feature>
<evidence type="ECO:0000313" key="4">
    <source>
        <dbReference type="Proteomes" id="UP000054935"/>
    </source>
</evidence>
<sequence length="259" mass="27245">MHDFTGKIAVITGGAGGIGEATAAGFAKAGARVFILDWSQEALNAALTRLRPLGHVTAMQVDVTDRASLDAAFARIAEAGGTDILVTSAAIVKTGRILDFDPDDWTRILDVNLTGTFHCCQIAGRQMRAKGKGRIITVSSVNGQIANTGRGAYSCTKGGVDMLTRLLANELGEFGITANAVAPVPVDTPMVLQVHGPKDRAIWEDQIPAKRYAKPQEVASAIQFLASDEAAYINGHILNVDGGFMASGVILRETAPSRS</sequence>
<dbReference type="AlphaFoldDB" id="A0A0P1GXS4"/>
<dbReference type="PANTHER" id="PTHR42760">
    <property type="entry name" value="SHORT-CHAIN DEHYDROGENASES/REDUCTASES FAMILY MEMBER"/>
    <property type="match status" value="1"/>
</dbReference>
<dbReference type="SMART" id="SM00822">
    <property type="entry name" value="PKS_KR"/>
    <property type="match status" value="1"/>
</dbReference>